<name>A0A7Y9EPW2_9ACTN</name>
<dbReference type="PANTHER" id="PTHR13696">
    <property type="entry name" value="P-LOOP CONTAINING NUCLEOSIDE TRIPHOSPHATE HYDROLASE"/>
    <property type="match status" value="1"/>
</dbReference>
<organism evidence="3 4">
    <name type="scientific">Actinomadura luteofluorescens</name>
    <dbReference type="NCBI Taxonomy" id="46163"/>
    <lineage>
        <taxon>Bacteria</taxon>
        <taxon>Bacillati</taxon>
        <taxon>Actinomycetota</taxon>
        <taxon>Actinomycetes</taxon>
        <taxon>Streptosporangiales</taxon>
        <taxon>Thermomonosporaceae</taxon>
        <taxon>Actinomadura</taxon>
    </lineage>
</organism>
<gene>
    <name evidence="3" type="ORF">BJY14_007700</name>
</gene>
<dbReference type="Gene3D" id="3.40.50.300">
    <property type="entry name" value="P-loop containing nucleotide triphosphate hydrolases"/>
    <property type="match status" value="1"/>
</dbReference>
<dbReference type="EMBL" id="JACCBA010000001">
    <property type="protein sequence ID" value="NYD51717.1"/>
    <property type="molecule type" value="Genomic_DNA"/>
</dbReference>
<dbReference type="AlphaFoldDB" id="A0A7Y9EPW2"/>
<dbReference type="InterPro" id="IPR050678">
    <property type="entry name" value="DNA_Partitioning_ATPase"/>
</dbReference>
<dbReference type="RefSeq" id="WP_218905773.1">
    <property type="nucleotide sequence ID" value="NZ_JACCBA010000001.1"/>
</dbReference>
<dbReference type="Proteomes" id="UP000529783">
    <property type="component" value="Unassembled WGS sequence"/>
</dbReference>
<reference evidence="3 4" key="1">
    <citation type="submission" date="2020-07" db="EMBL/GenBank/DDBJ databases">
        <title>Sequencing the genomes of 1000 actinobacteria strains.</title>
        <authorList>
            <person name="Klenk H.-P."/>
        </authorList>
    </citation>
    <scope>NUCLEOTIDE SEQUENCE [LARGE SCALE GENOMIC DNA]</scope>
    <source>
        <strain evidence="3 4">DSM 40398</strain>
    </source>
</reference>
<dbReference type="InterPro" id="IPR025669">
    <property type="entry name" value="AAA_dom"/>
</dbReference>
<accession>A0A7Y9EPW2</accession>
<dbReference type="PANTHER" id="PTHR13696:SF99">
    <property type="entry name" value="COBYRINIC ACID AC-DIAMIDE SYNTHASE"/>
    <property type="match status" value="1"/>
</dbReference>
<comment type="caution">
    <text evidence="3">The sequence shown here is derived from an EMBL/GenBank/DDBJ whole genome shotgun (WGS) entry which is preliminary data.</text>
</comment>
<protein>
    <submittedName>
        <fullName evidence="3">Chromosome partitioning protein</fullName>
    </submittedName>
</protein>
<feature type="compositionally biased region" description="Low complexity" evidence="1">
    <location>
        <begin position="228"/>
        <end position="251"/>
    </location>
</feature>
<dbReference type="Pfam" id="PF13614">
    <property type="entry name" value="AAA_31"/>
    <property type="match status" value="1"/>
</dbReference>
<evidence type="ECO:0000313" key="3">
    <source>
        <dbReference type="EMBL" id="NYD51717.1"/>
    </source>
</evidence>
<evidence type="ECO:0000259" key="2">
    <source>
        <dbReference type="Pfam" id="PF13614"/>
    </source>
</evidence>
<evidence type="ECO:0000256" key="1">
    <source>
        <dbReference type="SAM" id="MobiDB-lite"/>
    </source>
</evidence>
<sequence length="251" mass="28162">MNLGGALAEMGYRVLLVDLDPQGHLTEACGVPETTPPATLAKTLPMDADKVAAEHVEQIITPWRERIDVVPTNIDMFLLERELYRMRGVEWRLERVLKVVEALGRFDVCLIDCQPSLGVLTDNALVAAGQGLVPVQLEDSALRALRRRLLLEQIATLQSEFRVQVDLVGMVVNLFDKRRGQIVTSTLDTLKRCRCRSWPSSRTWPPSGRRGGRACQWWSTRRTRLRPPHSANSPARSPAAMAASRPARPRR</sequence>
<dbReference type="SUPFAM" id="SSF52540">
    <property type="entry name" value="P-loop containing nucleoside triphosphate hydrolases"/>
    <property type="match status" value="1"/>
</dbReference>
<dbReference type="InterPro" id="IPR027417">
    <property type="entry name" value="P-loop_NTPase"/>
</dbReference>
<evidence type="ECO:0000313" key="4">
    <source>
        <dbReference type="Proteomes" id="UP000529783"/>
    </source>
</evidence>
<feature type="domain" description="AAA" evidence="2">
    <location>
        <begin position="1"/>
        <end position="164"/>
    </location>
</feature>
<dbReference type="CDD" id="cd02042">
    <property type="entry name" value="ParAB_family"/>
    <property type="match status" value="1"/>
</dbReference>
<feature type="region of interest" description="Disordered" evidence="1">
    <location>
        <begin position="200"/>
        <end position="251"/>
    </location>
</feature>
<proteinExistence type="predicted"/>
<keyword evidence="4" id="KW-1185">Reference proteome</keyword>